<proteinExistence type="predicted"/>
<accession>A0A151B5H2</accession>
<reference evidence="2 3" key="1">
    <citation type="submission" date="2016-02" db="EMBL/GenBank/DDBJ databases">
        <title>Genome sequence of Clostridium tepidiprofundi DSM 19306.</title>
        <authorList>
            <person name="Poehlein A."/>
            <person name="Daniel R."/>
        </authorList>
    </citation>
    <scope>NUCLEOTIDE SEQUENCE [LARGE SCALE GENOMIC DNA]</scope>
    <source>
        <strain evidence="2 3">DSM 19306</strain>
    </source>
</reference>
<dbReference type="EMBL" id="LTBA01000006">
    <property type="protein sequence ID" value="KYH35070.1"/>
    <property type="molecule type" value="Genomic_DNA"/>
</dbReference>
<comment type="caution">
    <text evidence="2">The sequence shown here is derived from an EMBL/GenBank/DDBJ whole genome shotgun (WGS) entry which is preliminary data.</text>
</comment>
<name>A0A151B5H2_9CLOT</name>
<protein>
    <submittedName>
        <fullName evidence="2">Uncharacterized protein</fullName>
    </submittedName>
</protein>
<evidence type="ECO:0000313" key="2">
    <source>
        <dbReference type="EMBL" id="KYH35155.1"/>
    </source>
</evidence>
<keyword evidence="3" id="KW-1185">Reference proteome</keyword>
<evidence type="ECO:0000313" key="3">
    <source>
        <dbReference type="Proteomes" id="UP000075531"/>
    </source>
</evidence>
<dbReference type="EMBL" id="LTBA01000006">
    <property type="protein sequence ID" value="KYH35155.1"/>
    <property type="molecule type" value="Genomic_DNA"/>
</dbReference>
<organism evidence="2 3">
    <name type="scientific">Clostridium tepidiprofundi DSM 19306</name>
    <dbReference type="NCBI Taxonomy" id="1121338"/>
    <lineage>
        <taxon>Bacteria</taxon>
        <taxon>Bacillati</taxon>
        <taxon>Bacillota</taxon>
        <taxon>Clostridia</taxon>
        <taxon>Eubacteriales</taxon>
        <taxon>Clostridiaceae</taxon>
        <taxon>Clostridium</taxon>
    </lineage>
</organism>
<sequence length="76" mass="8844">MDFTFKDDKNTTMSKNGAKNLQIVKKIALAILRTVQTFYKVSLKMIRFKLSLDFENEISTIFKLLNVEDLKKALNK</sequence>
<dbReference type="PATRIC" id="fig|1121338.3.peg.1005"/>
<evidence type="ECO:0000313" key="1">
    <source>
        <dbReference type="EMBL" id="KYH35070.1"/>
    </source>
</evidence>
<gene>
    <name evidence="1" type="ORF">CLTEP_08900</name>
    <name evidence="2" type="ORF">CLTEP_09750</name>
</gene>
<dbReference type="AlphaFoldDB" id="A0A151B5H2"/>
<dbReference type="Proteomes" id="UP000075531">
    <property type="component" value="Unassembled WGS sequence"/>
</dbReference>